<evidence type="ECO:0000256" key="15">
    <source>
        <dbReference type="RuleBase" id="RU003928"/>
    </source>
</evidence>
<gene>
    <name evidence="13 16" type="primary">guaB</name>
    <name evidence="16" type="ORF">F0P96_06970</name>
</gene>
<evidence type="ECO:0000256" key="11">
    <source>
        <dbReference type="ARBA" id="ARBA00023122"/>
    </source>
</evidence>
<name>A0A7L5A1P0_9BACT</name>
<comment type="function">
    <text evidence="13">Catalyzes the conversion of inosine 5'-phosphate (IMP) to xanthosine 5'-phosphate (XMP), the first committed and rate-limiting step in the de novo synthesis of guanine nucleotides, and therefore plays an important role in the regulation of cell growth.</text>
</comment>
<keyword evidence="11" id="KW-0129">CBS domain</keyword>
<dbReference type="GO" id="GO:0000166">
    <property type="term" value="F:nucleotide binding"/>
    <property type="evidence" value="ECO:0007669"/>
    <property type="project" value="UniProtKB-UniRule"/>
</dbReference>
<keyword evidence="17" id="KW-1185">Reference proteome</keyword>
<reference evidence="16 17" key="1">
    <citation type="submission" date="2019-09" db="EMBL/GenBank/DDBJ databases">
        <title>Genome sequence of Hymenobacter sp. M3.</title>
        <authorList>
            <person name="Srinivasan S."/>
        </authorList>
    </citation>
    <scope>NUCLEOTIDE SEQUENCE [LARGE SCALE GENOMIC DNA]</scope>
    <source>
        <strain evidence="16 17">M3</strain>
    </source>
</reference>
<feature type="binding site" evidence="13">
    <location>
        <position position="308"/>
    </location>
    <ligand>
        <name>IMP</name>
        <dbReference type="ChEBI" id="CHEBI:58053"/>
    </ligand>
</feature>
<dbReference type="CDD" id="cd00381">
    <property type="entry name" value="IMPDH"/>
    <property type="match status" value="1"/>
</dbReference>
<sequence>MAADSVAKIAFEALTYDDVLLLPAYSEVLPRDADTSTRLTRRIRLNIPFVSAAMDTVTEYELAIALAQEGGIGIIHKNMSIKAQAEQVRRVKRSESGMVLDPITLGEGATLADAQHLMRKNKIGGIPIVDGERRLQGILTSRDLRFEKDLTRSVTTVMTPGARLITAQAGTDLARAEEILHESKVEKLPVVDADGRLAGLITYRDIRKRRSRPRACKDELGRLRVGAAVGVTPDTLERVAALVEAGVDVVSIDTAHGHSKGVLDMVRTVKQRFPNLELIAGNVATAAGARALADAGADAVKVGVGPGSICTTRIIAGIGVPQLSAVLEAVRGLEGTDVPVIADGGVKFSGDAVKALAGGAGSVMIGSLLAGTEEAPGDIIIYEGRKYKTYRGMGSVEAMEDGSKDRYFQDAEDDVKKLVPEGIVGRVPFKGGVAEVLYQLVGGLRAGMGYVGAADMTALHQAQMVRITGAGLRESHPHDVQITREAPNYSSR</sequence>
<keyword evidence="8 13" id="KW-0630">Potassium</keyword>
<feature type="binding site" evidence="13">
    <location>
        <position position="421"/>
    </location>
    <ligand>
        <name>IMP</name>
        <dbReference type="ChEBI" id="CHEBI:58053"/>
    </ligand>
</feature>
<protein>
    <recommendedName>
        <fullName evidence="13 15">Inosine-5'-monophosphate dehydrogenase</fullName>
        <shortName evidence="13">IMP dehydrogenase</shortName>
        <shortName evidence="13">IMPD</shortName>
        <shortName evidence="13">IMPDH</shortName>
        <ecNumber evidence="13 15">1.1.1.205</ecNumber>
    </recommendedName>
</protein>
<dbReference type="GO" id="GO:0006183">
    <property type="term" value="P:GTP biosynthetic process"/>
    <property type="evidence" value="ECO:0007669"/>
    <property type="project" value="TreeGrafter"/>
</dbReference>
<dbReference type="SMART" id="SM01240">
    <property type="entry name" value="IMPDH"/>
    <property type="match status" value="1"/>
</dbReference>
<feature type="binding site" evidence="13">
    <location>
        <position position="253"/>
    </location>
    <ligand>
        <name>NAD(+)</name>
        <dbReference type="ChEBI" id="CHEBI:57540"/>
    </ligand>
</feature>
<dbReference type="InterPro" id="IPR046342">
    <property type="entry name" value="CBS_dom_sf"/>
</dbReference>
<comment type="caution">
    <text evidence="16">The sequence shown here is derived from an EMBL/GenBank/DDBJ whole genome shotgun (WGS) entry which is preliminary data.</text>
</comment>
<evidence type="ECO:0000256" key="8">
    <source>
        <dbReference type="ARBA" id="ARBA00022958"/>
    </source>
</evidence>
<evidence type="ECO:0000256" key="2">
    <source>
        <dbReference type="ARBA" id="ARBA00005502"/>
    </source>
</evidence>
<comment type="pathway">
    <text evidence="13 15">Purine metabolism; XMP biosynthesis via de novo pathway; XMP from IMP: step 1/1.</text>
</comment>
<evidence type="ECO:0000256" key="10">
    <source>
        <dbReference type="ARBA" id="ARBA00023027"/>
    </source>
</evidence>
<feature type="binding site" evidence="13">
    <location>
        <begin position="303"/>
        <end position="305"/>
    </location>
    <ligand>
        <name>NAD(+)</name>
        <dbReference type="ChEBI" id="CHEBI:57540"/>
    </ligand>
</feature>
<feature type="binding site" description="in other chain" evidence="13">
    <location>
        <position position="307"/>
    </location>
    <ligand>
        <name>K(+)</name>
        <dbReference type="ChEBI" id="CHEBI:29103"/>
        <note>ligand shared between two tetrameric partners</note>
    </ligand>
</feature>
<keyword evidence="5" id="KW-0677">Repeat</keyword>
<proteinExistence type="inferred from homology"/>
<feature type="binding site" evidence="13">
    <location>
        <position position="474"/>
    </location>
    <ligand>
        <name>K(+)</name>
        <dbReference type="ChEBI" id="CHEBI:29103"/>
        <note>ligand shared between two tetrameric partners</note>
    </ligand>
</feature>
<comment type="subunit">
    <text evidence="3 13">Homotetramer.</text>
</comment>
<comment type="similarity">
    <text evidence="2 13 14">Belongs to the IMPDH/GMPR family.</text>
</comment>
<feature type="binding site" evidence="13">
    <location>
        <begin position="366"/>
        <end position="367"/>
    </location>
    <ligand>
        <name>IMP</name>
        <dbReference type="ChEBI" id="CHEBI:58053"/>
    </ligand>
</feature>
<evidence type="ECO:0000256" key="7">
    <source>
        <dbReference type="ARBA" id="ARBA00022755"/>
    </source>
</evidence>
<keyword evidence="9 13" id="KW-0560">Oxidoreductase</keyword>
<feature type="binding site" description="in other chain" evidence="13">
    <location>
        <position position="305"/>
    </location>
    <ligand>
        <name>K(+)</name>
        <dbReference type="ChEBI" id="CHEBI:29103"/>
        <note>ligand shared between two tetrameric partners</note>
    </ligand>
</feature>
<accession>A0A7L5A1P0</accession>
<evidence type="ECO:0000256" key="4">
    <source>
        <dbReference type="ARBA" id="ARBA00022723"/>
    </source>
</evidence>
<dbReference type="InterPro" id="IPR000644">
    <property type="entry name" value="CBS_dom"/>
</dbReference>
<feature type="binding site" evidence="13">
    <location>
        <position position="475"/>
    </location>
    <ligand>
        <name>K(+)</name>
        <dbReference type="ChEBI" id="CHEBI:29103"/>
        <note>ligand shared between two tetrameric partners</note>
    </ligand>
</feature>
<dbReference type="PANTHER" id="PTHR11911">
    <property type="entry name" value="INOSINE-5-MONOPHOSPHATE DEHYDROGENASE RELATED"/>
    <property type="match status" value="1"/>
</dbReference>
<comment type="cofactor">
    <cofactor evidence="1 13">
        <name>K(+)</name>
        <dbReference type="ChEBI" id="CHEBI:29103"/>
    </cofactor>
</comment>
<dbReference type="PROSITE" id="PS00487">
    <property type="entry name" value="IMP_DH_GMP_RED"/>
    <property type="match status" value="1"/>
</dbReference>
<dbReference type="HAMAP" id="MF_01964">
    <property type="entry name" value="IMPDH"/>
    <property type="match status" value="1"/>
</dbReference>
<evidence type="ECO:0000256" key="5">
    <source>
        <dbReference type="ARBA" id="ARBA00022737"/>
    </source>
</evidence>
<dbReference type="Pfam" id="PF00478">
    <property type="entry name" value="IMPDH"/>
    <property type="match status" value="1"/>
</dbReference>
<keyword evidence="6 13" id="KW-0332">GMP biosynthesis</keyword>
<dbReference type="Proteomes" id="UP000326380">
    <property type="component" value="Unassembled WGS sequence"/>
</dbReference>
<feature type="active site" description="Thioimidate intermediate" evidence="13">
    <location>
        <position position="310"/>
    </location>
</feature>
<feature type="binding site" evidence="13">
    <location>
        <begin position="343"/>
        <end position="345"/>
    </location>
    <ligand>
        <name>IMP</name>
        <dbReference type="ChEBI" id="CHEBI:58053"/>
    </ligand>
</feature>
<dbReference type="NCBIfam" id="TIGR01302">
    <property type="entry name" value="IMP_dehydrog"/>
    <property type="match status" value="1"/>
</dbReference>
<dbReference type="InterPro" id="IPR013785">
    <property type="entry name" value="Aldolase_TIM"/>
</dbReference>
<dbReference type="SUPFAM" id="SSF54631">
    <property type="entry name" value="CBS-domain pair"/>
    <property type="match status" value="1"/>
</dbReference>
<evidence type="ECO:0000256" key="3">
    <source>
        <dbReference type="ARBA" id="ARBA00011881"/>
    </source>
</evidence>
<dbReference type="PANTHER" id="PTHR11911:SF111">
    <property type="entry name" value="INOSINE-5'-MONOPHOSPHATE DEHYDROGENASE"/>
    <property type="match status" value="1"/>
</dbReference>
<dbReference type="RefSeq" id="WP_151078114.1">
    <property type="nucleotide sequence ID" value="NZ_CP047647.1"/>
</dbReference>
<dbReference type="SMART" id="SM00116">
    <property type="entry name" value="CBS"/>
    <property type="match status" value="2"/>
</dbReference>
<dbReference type="FunFam" id="3.20.20.70:FF:000003">
    <property type="entry name" value="GMP reductase"/>
    <property type="match status" value="1"/>
</dbReference>
<dbReference type="CDD" id="cd04601">
    <property type="entry name" value="CBS_pair_IMPDH"/>
    <property type="match status" value="1"/>
</dbReference>
<dbReference type="InterPro" id="IPR001093">
    <property type="entry name" value="IMP_DH_GMPRt"/>
</dbReference>
<evidence type="ECO:0000256" key="13">
    <source>
        <dbReference type="HAMAP-Rule" id="MF_01964"/>
    </source>
</evidence>
<dbReference type="GO" id="GO:0003938">
    <property type="term" value="F:IMP dehydrogenase activity"/>
    <property type="evidence" value="ECO:0007669"/>
    <property type="project" value="UniProtKB-UniRule"/>
</dbReference>
<evidence type="ECO:0000313" key="16">
    <source>
        <dbReference type="EMBL" id="KAA9338565.1"/>
    </source>
</evidence>
<dbReference type="InterPro" id="IPR005990">
    <property type="entry name" value="IMP_DH"/>
</dbReference>
<keyword evidence="4 13" id="KW-0479">Metal-binding</keyword>
<dbReference type="EMBL" id="VTWU01000002">
    <property type="protein sequence ID" value="KAA9338565.1"/>
    <property type="molecule type" value="Genomic_DNA"/>
</dbReference>
<comment type="catalytic activity">
    <reaction evidence="12 13 15">
        <text>IMP + NAD(+) + H2O = XMP + NADH + H(+)</text>
        <dbReference type="Rhea" id="RHEA:11708"/>
        <dbReference type="ChEBI" id="CHEBI:15377"/>
        <dbReference type="ChEBI" id="CHEBI:15378"/>
        <dbReference type="ChEBI" id="CHEBI:57464"/>
        <dbReference type="ChEBI" id="CHEBI:57540"/>
        <dbReference type="ChEBI" id="CHEBI:57945"/>
        <dbReference type="ChEBI" id="CHEBI:58053"/>
        <dbReference type="EC" id="1.1.1.205"/>
    </reaction>
</comment>
<feature type="active site" description="Proton acceptor" evidence="13">
    <location>
        <position position="406"/>
    </location>
</feature>
<comment type="activity regulation">
    <text evidence="13">Mycophenolic acid (MPA) is a non-competitive inhibitor that prevents formation of the closed enzyme conformation by binding to the same site as the amobile flap. In contrast, mizoribine monophosphate (MZP) is a competitive inhibitor that induces the closed conformation. MPA is a potent inhibitor of mammalian IMPDHs but a poor inhibitor of the bacterial enzymes. MZP is a more potent inhibitor of bacterial IMPDH.</text>
</comment>
<dbReference type="InterPro" id="IPR015875">
    <property type="entry name" value="IMP_DH/GMP_Rdtase_CS"/>
</dbReference>
<dbReference type="PROSITE" id="PS51371">
    <property type="entry name" value="CBS"/>
    <property type="match status" value="2"/>
</dbReference>
<dbReference type="EC" id="1.1.1.205" evidence="13 15"/>
<keyword evidence="7 13" id="KW-0658">Purine biosynthesis</keyword>
<keyword evidence="10 13" id="KW-0520">NAD</keyword>
<evidence type="ECO:0000256" key="6">
    <source>
        <dbReference type="ARBA" id="ARBA00022749"/>
    </source>
</evidence>
<dbReference type="Gene3D" id="3.20.20.70">
    <property type="entry name" value="Aldolase class I"/>
    <property type="match status" value="1"/>
</dbReference>
<organism evidence="16 17">
    <name type="scientific">Hymenobacter busanensis</name>
    <dbReference type="NCBI Taxonomy" id="2607656"/>
    <lineage>
        <taxon>Bacteria</taxon>
        <taxon>Pseudomonadati</taxon>
        <taxon>Bacteroidota</taxon>
        <taxon>Cytophagia</taxon>
        <taxon>Cytophagales</taxon>
        <taxon>Hymenobacteraceae</taxon>
        <taxon>Hymenobacter</taxon>
    </lineage>
</organism>
<dbReference type="SUPFAM" id="SSF51412">
    <property type="entry name" value="Inosine monophosphate dehydrogenase (IMPDH)"/>
    <property type="match status" value="1"/>
</dbReference>
<dbReference type="PIRSF" id="PIRSF000130">
    <property type="entry name" value="IMPDH"/>
    <property type="match status" value="1"/>
</dbReference>
<dbReference type="GO" id="GO:0006177">
    <property type="term" value="P:GMP biosynthetic process"/>
    <property type="evidence" value="ECO:0007669"/>
    <property type="project" value="UniProtKB-UniRule"/>
</dbReference>
<evidence type="ECO:0000256" key="14">
    <source>
        <dbReference type="RuleBase" id="RU003927"/>
    </source>
</evidence>
<dbReference type="GO" id="GO:0046872">
    <property type="term" value="F:metal ion binding"/>
    <property type="evidence" value="ECO:0007669"/>
    <property type="project" value="UniProtKB-UniRule"/>
</dbReference>
<dbReference type="Pfam" id="PF00571">
    <property type="entry name" value="CBS"/>
    <property type="match status" value="2"/>
</dbReference>
<dbReference type="AlphaFoldDB" id="A0A7L5A1P0"/>
<feature type="binding site" description="in other chain" evidence="13">
    <location>
        <position position="310"/>
    </location>
    <ligand>
        <name>K(+)</name>
        <dbReference type="ChEBI" id="CHEBI:29103"/>
        <note>ligand shared between two tetrameric partners</note>
    </ligand>
</feature>
<feature type="binding site" evidence="13">
    <location>
        <begin position="390"/>
        <end position="394"/>
    </location>
    <ligand>
        <name>IMP</name>
        <dbReference type="ChEBI" id="CHEBI:58053"/>
    </ligand>
</feature>
<evidence type="ECO:0000313" key="17">
    <source>
        <dbReference type="Proteomes" id="UP000326380"/>
    </source>
</evidence>
<evidence type="ECO:0000256" key="9">
    <source>
        <dbReference type="ARBA" id="ARBA00023002"/>
    </source>
</evidence>
<evidence type="ECO:0000256" key="12">
    <source>
        <dbReference type="ARBA" id="ARBA00048028"/>
    </source>
</evidence>
<feature type="binding site" evidence="13">
    <location>
        <position position="476"/>
    </location>
    <ligand>
        <name>K(+)</name>
        <dbReference type="ChEBI" id="CHEBI:29103"/>
        <note>ligand shared between two tetrameric partners</note>
    </ligand>
</feature>
<evidence type="ECO:0000256" key="1">
    <source>
        <dbReference type="ARBA" id="ARBA00001958"/>
    </source>
</evidence>
<comment type="caution">
    <text evidence="13">Lacks conserved residue(s) required for the propagation of feature annotation.</text>
</comment>